<evidence type="ECO:0000313" key="2">
    <source>
        <dbReference type="Proteomes" id="UP000053259"/>
    </source>
</evidence>
<keyword evidence="2" id="KW-1185">Reference proteome</keyword>
<proteinExistence type="predicted"/>
<dbReference type="RefSeq" id="XP_016215926.1">
    <property type="nucleotide sequence ID" value="XM_016356403.1"/>
</dbReference>
<dbReference type="EMBL" id="KN847536">
    <property type="protein sequence ID" value="KIW06057.1"/>
    <property type="molecule type" value="Genomic_DNA"/>
</dbReference>
<name>A0A0D1YZE8_9PEZI</name>
<protein>
    <submittedName>
        <fullName evidence="1">Uncharacterized protein</fullName>
    </submittedName>
</protein>
<organism evidence="1 2">
    <name type="scientific">Verruconis gallopava</name>
    <dbReference type="NCBI Taxonomy" id="253628"/>
    <lineage>
        <taxon>Eukaryota</taxon>
        <taxon>Fungi</taxon>
        <taxon>Dikarya</taxon>
        <taxon>Ascomycota</taxon>
        <taxon>Pezizomycotina</taxon>
        <taxon>Dothideomycetes</taxon>
        <taxon>Pleosporomycetidae</taxon>
        <taxon>Venturiales</taxon>
        <taxon>Sympoventuriaceae</taxon>
        <taxon>Verruconis</taxon>
    </lineage>
</organism>
<dbReference type="Proteomes" id="UP000053259">
    <property type="component" value="Unassembled WGS sequence"/>
</dbReference>
<accession>A0A0D1YZE8</accession>
<dbReference type="InParanoid" id="A0A0D1YZE8"/>
<dbReference type="HOGENOM" id="CLU_2238696_0_0_1"/>
<sequence>MRCRTPWTRESVNYWKTQQDCTWVTSFYVTATSVRTHSGFVKVRRSPVKRLCCSSTMRSHWSFNSLLRNSAVATSIDNSAALSTLTLLASMYSISSLHQAAKLWS</sequence>
<dbReference type="AlphaFoldDB" id="A0A0D1YZE8"/>
<reference evidence="1 2" key="1">
    <citation type="submission" date="2015-01" db="EMBL/GenBank/DDBJ databases">
        <title>The Genome Sequence of Ochroconis gallopava CBS43764.</title>
        <authorList>
            <consortium name="The Broad Institute Genomics Platform"/>
            <person name="Cuomo C."/>
            <person name="de Hoog S."/>
            <person name="Gorbushina A."/>
            <person name="Stielow B."/>
            <person name="Teixiera M."/>
            <person name="Abouelleil A."/>
            <person name="Chapman S.B."/>
            <person name="Priest M."/>
            <person name="Young S.K."/>
            <person name="Wortman J."/>
            <person name="Nusbaum C."/>
            <person name="Birren B."/>
        </authorList>
    </citation>
    <scope>NUCLEOTIDE SEQUENCE [LARGE SCALE GENOMIC DNA]</scope>
    <source>
        <strain evidence="1 2">CBS 43764</strain>
    </source>
</reference>
<evidence type="ECO:0000313" key="1">
    <source>
        <dbReference type="EMBL" id="KIW06057.1"/>
    </source>
</evidence>
<dbReference type="VEuPathDB" id="FungiDB:PV09_03231"/>
<dbReference type="GeneID" id="27311204"/>
<gene>
    <name evidence="1" type="ORF">PV09_03231</name>
</gene>